<sequence length="66" mass="7335">MSSRLSASPHGKGILSRSSPPVGSMPKWVQATKFHKRCLSDRNKLGIGCSEVGYLVKEENQYSERK</sequence>
<evidence type="ECO:0000313" key="2">
    <source>
        <dbReference type="EMBL" id="KAG9458780.1"/>
    </source>
</evidence>
<reference evidence="2 3" key="1">
    <citation type="submission" date="2021-07" db="EMBL/GenBank/DDBJ databases">
        <title>The Aristolochia fimbriata genome: insights into angiosperm evolution, floral development and chemical biosynthesis.</title>
        <authorList>
            <person name="Jiao Y."/>
        </authorList>
    </citation>
    <scope>NUCLEOTIDE SEQUENCE [LARGE SCALE GENOMIC DNA]</scope>
    <source>
        <strain evidence="2">IBCAS-2021</strain>
        <tissue evidence="2">Leaf</tissue>
    </source>
</reference>
<evidence type="ECO:0008006" key="4">
    <source>
        <dbReference type="Google" id="ProtNLM"/>
    </source>
</evidence>
<comment type="caution">
    <text evidence="2">The sequence shown here is derived from an EMBL/GenBank/DDBJ whole genome shotgun (WGS) entry which is preliminary data.</text>
</comment>
<evidence type="ECO:0000256" key="1">
    <source>
        <dbReference type="SAM" id="MobiDB-lite"/>
    </source>
</evidence>
<proteinExistence type="predicted"/>
<evidence type="ECO:0000313" key="3">
    <source>
        <dbReference type="Proteomes" id="UP000825729"/>
    </source>
</evidence>
<gene>
    <name evidence="2" type="ORF">H6P81_003288</name>
</gene>
<dbReference type="Proteomes" id="UP000825729">
    <property type="component" value="Unassembled WGS sequence"/>
</dbReference>
<accession>A0AAV7FC52</accession>
<organism evidence="2 3">
    <name type="scientific">Aristolochia fimbriata</name>
    <name type="common">White veined hardy Dutchman's pipe vine</name>
    <dbReference type="NCBI Taxonomy" id="158543"/>
    <lineage>
        <taxon>Eukaryota</taxon>
        <taxon>Viridiplantae</taxon>
        <taxon>Streptophyta</taxon>
        <taxon>Embryophyta</taxon>
        <taxon>Tracheophyta</taxon>
        <taxon>Spermatophyta</taxon>
        <taxon>Magnoliopsida</taxon>
        <taxon>Magnoliidae</taxon>
        <taxon>Piperales</taxon>
        <taxon>Aristolochiaceae</taxon>
        <taxon>Aristolochia</taxon>
    </lineage>
</organism>
<name>A0AAV7FC52_ARIFI</name>
<keyword evidence="3" id="KW-1185">Reference proteome</keyword>
<dbReference type="AlphaFoldDB" id="A0AAV7FC52"/>
<feature type="region of interest" description="Disordered" evidence="1">
    <location>
        <begin position="1"/>
        <end position="26"/>
    </location>
</feature>
<protein>
    <recommendedName>
        <fullName evidence="4">Ribosomal protein S12</fullName>
    </recommendedName>
</protein>
<dbReference type="EMBL" id="JAINDJ010000002">
    <property type="protein sequence ID" value="KAG9458780.1"/>
    <property type="molecule type" value="Genomic_DNA"/>
</dbReference>